<comment type="caution">
    <text evidence="2">The sequence shown here is derived from an EMBL/GenBank/DDBJ whole genome shotgun (WGS) entry which is preliminary data.</text>
</comment>
<name>A0A8S9S3L9_BRACR</name>
<keyword evidence="1" id="KW-0812">Transmembrane</keyword>
<evidence type="ECO:0000313" key="3">
    <source>
        <dbReference type="Proteomes" id="UP000712600"/>
    </source>
</evidence>
<protein>
    <submittedName>
        <fullName evidence="2">Uncharacterized protein</fullName>
    </submittedName>
</protein>
<accession>A0A8S9S3L9</accession>
<feature type="transmembrane region" description="Helical" evidence="1">
    <location>
        <begin position="29"/>
        <end position="46"/>
    </location>
</feature>
<dbReference type="AlphaFoldDB" id="A0A8S9S3L9"/>
<keyword evidence="1" id="KW-0472">Membrane</keyword>
<sequence length="208" mass="22868">MAFGAIARILTTWDPIAKRVASPFQDFKLARIFFSFLVFCIVFVIMSEAGAGSSRKGSPLTTGKHANNDCTLRALGSHGPTPLFLPRSLDSKCLGTKSKGRRAGGPPLAATAEKLQSFSYSIDKVYPQNLSSPSVGPLATSARVFKQPLLSVEFFYLTKPRARPRRCIGKSNEFLLVEFFRAKSFSNLLNLQESKPMPFSVWLGFPVL</sequence>
<organism evidence="2 3">
    <name type="scientific">Brassica cretica</name>
    <name type="common">Mustard</name>
    <dbReference type="NCBI Taxonomy" id="69181"/>
    <lineage>
        <taxon>Eukaryota</taxon>
        <taxon>Viridiplantae</taxon>
        <taxon>Streptophyta</taxon>
        <taxon>Embryophyta</taxon>
        <taxon>Tracheophyta</taxon>
        <taxon>Spermatophyta</taxon>
        <taxon>Magnoliopsida</taxon>
        <taxon>eudicotyledons</taxon>
        <taxon>Gunneridae</taxon>
        <taxon>Pentapetalae</taxon>
        <taxon>rosids</taxon>
        <taxon>malvids</taxon>
        <taxon>Brassicales</taxon>
        <taxon>Brassicaceae</taxon>
        <taxon>Brassiceae</taxon>
        <taxon>Brassica</taxon>
    </lineage>
</organism>
<evidence type="ECO:0000256" key="1">
    <source>
        <dbReference type="SAM" id="Phobius"/>
    </source>
</evidence>
<reference evidence="2" key="1">
    <citation type="submission" date="2019-12" db="EMBL/GenBank/DDBJ databases">
        <title>Genome sequencing and annotation of Brassica cretica.</title>
        <authorList>
            <person name="Studholme D.J."/>
            <person name="Sarris P."/>
        </authorList>
    </citation>
    <scope>NUCLEOTIDE SEQUENCE</scope>
    <source>
        <strain evidence="2">PFS-109/04</strain>
        <tissue evidence="2">Leaf</tissue>
    </source>
</reference>
<evidence type="ECO:0000313" key="2">
    <source>
        <dbReference type="EMBL" id="KAF3586892.1"/>
    </source>
</evidence>
<proteinExistence type="predicted"/>
<dbReference type="EMBL" id="QGKX02000088">
    <property type="protein sequence ID" value="KAF3586892.1"/>
    <property type="molecule type" value="Genomic_DNA"/>
</dbReference>
<keyword evidence="1" id="KW-1133">Transmembrane helix</keyword>
<gene>
    <name evidence="2" type="ORF">F2Q69_00030523</name>
</gene>
<dbReference type="Proteomes" id="UP000712600">
    <property type="component" value="Unassembled WGS sequence"/>
</dbReference>